<evidence type="ECO:0000313" key="2">
    <source>
        <dbReference type="Proteomes" id="UP000198372"/>
    </source>
</evidence>
<name>A0A238FES5_9BASI</name>
<protein>
    <submittedName>
        <fullName evidence="1">BQ2448_1887 protein</fullName>
    </submittedName>
</protein>
<dbReference type="Proteomes" id="UP000198372">
    <property type="component" value="Unassembled WGS sequence"/>
</dbReference>
<sequence>MHSDVVWSTSSKSLFKVNYYNSSVGVVENGRSYARDDVQTAPLLSVSNPANSTTEFTSLHTINWADPGSSRDPNLNGSFRRAMTNAAVASNVATLNIATSSAAMLAPMNLSQPYTVPSRFNVTLYVEEAGGLELIAATFFLVKYPNGTATGSVITTTPWQVSILRRPRIYERAGDVFFFGMKLIANLQDEKNPYGTKGDATQYAR</sequence>
<dbReference type="OrthoDB" id="2506647at2759"/>
<organism evidence="1 2">
    <name type="scientific">Microbotryum intermedium</name>
    <dbReference type="NCBI Taxonomy" id="269621"/>
    <lineage>
        <taxon>Eukaryota</taxon>
        <taxon>Fungi</taxon>
        <taxon>Dikarya</taxon>
        <taxon>Basidiomycota</taxon>
        <taxon>Pucciniomycotina</taxon>
        <taxon>Microbotryomycetes</taxon>
        <taxon>Microbotryales</taxon>
        <taxon>Microbotryaceae</taxon>
        <taxon>Microbotryum</taxon>
    </lineage>
</organism>
<accession>A0A238FES5</accession>
<dbReference type="EMBL" id="FMSP01000005">
    <property type="protein sequence ID" value="SCV70493.1"/>
    <property type="molecule type" value="Genomic_DNA"/>
</dbReference>
<dbReference type="AlphaFoldDB" id="A0A238FES5"/>
<evidence type="ECO:0000313" key="1">
    <source>
        <dbReference type="EMBL" id="SCV70493.1"/>
    </source>
</evidence>
<keyword evidence="2" id="KW-1185">Reference proteome</keyword>
<gene>
    <name evidence="1" type="ORF">BQ2448_1887</name>
</gene>
<proteinExistence type="predicted"/>
<dbReference type="STRING" id="269621.A0A238FES5"/>
<reference evidence="2" key="1">
    <citation type="submission" date="2016-09" db="EMBL/GenBank/DDBJ databases">
        <authorList>
            <person name="Jeantristanb JTB J.-T."/>
            <person name="Ricardo R."/>
        </authorList>
    </citation>
    <scope>NUCLEOTIDE SEQUENCE [LARGE SCALE GENOMIC DNA]</scope>
</reference>